<keyword evidence="3" id="KW-0902">Two-component regulatory system</keyword>
<dbReference type="InterPro" id="IPR011712">
    <property type="entry name" value="Sig_transdc_His_kin_sub3_dim/P"/>
</dbReference>
<accession>A0A1F6VI84</accession>
<proteinExistence type="predicted"/>
<dbReference type="GO" id="GO:0000155">
    <property type="term" value="F:phosphorelay sensor kinase activity"/>
    <property type="evidence" value="ECO:0007669"/>
    <property type="project" value="InterPro"/>
</dbReference>
<dbReference type="Gene3D" id="1.20.5.1930">
    <property type="match status" value="1"/>
</dbReference>
<evidence type="ECO:0000256" key="2">
    <source>
        <dbReference type="ARBA" id="ARBA00022777"/>
    </source>
</evidence>
<dbReference type="InterPro" id="IPR000014">
    <property type="entry name" value="PAS"/>
</dbReference>
<dbReference type="EMBL" id="MFSP01000023">
    <property type="protein sequence ID" value="OGI69289.1"/>
    <property type="molecule type" value="Genomic_DNA"/>
</dbReference>
<organism evidence="6 7">
    <name type="scientific">Candidatus Muproteobacteria bacterium RBG_16_60_9</name>
    <dbReference type="NCBI Taxonomy" id="1817755"/>
    <lineage>
        <taxon>Bacteria</taxon>
        <taxon>Pseudomonadati</taxon>
        <taxon>Pseudomonadota</taxon>
        <taxon>Candidatus Muproteobacteria</taxon>
    </lineage>
</organism>
<evidence type="ECO:0000259" key="4">
    <source>
        <dbReference type="PROSITE" id="PS50112"/>
    </source>
</evidence>
<dbReference type="Proteomes" id="UP000179076">
    <property type="component" value="Unassembled WGS sequence"/>
</dbReference>
<dbReference type="SMART" id="SM00387">
    <property type="entry name" value="HATPase_c"/>
    <property type="match status" value="1"/>
</dbReference>
<dbReference type="PROSITE" id="PS50113">
    <property type="entry name" value="PAC"/>
    <property type="match status" value="1"/>
</dbReference>
<evidence type="ECO:0000313" key="6">
    <source>
        <dbReference type="EMBL" id="OGI69289.1"/>
    </source>
</evidence>
<dbReference type="Pfam" id="PF07730">
    <property type="entry name" value="HisKA_3"/>
    <property type="match status" value="1"/>
</dbReference>
<keyword evidence="2 6" id="KW-0418">Kinase</keyword>
<dbReference type="Pfam" id="PF13426">
    <property type="entry name" value="PAS_9"/>
    <property type="match status" value="1"/>
</dbReference>
<dbReference type="Pfam" id="PF02518">
    <property type="entry name" value="HATPase_c"/>
    <property type="match status" value="1"/>
</dbReference>
<dbReference type="PANTHER" id="PTHR24421:SF59">
    <property type="entry name" value="OXYGEN SENSOR HISTIDINE KINASE NREB"/>
    <property type="match status" value="1"/>
</dbReference>
<dbReference type="CDD" id="cd16917">
    <property type="entry name" value="HATPase_UhpB-NarQ-NarX-like"/>
    <property type="match status" value="1"/>
</dbReference>
<evidence type="ECO:0000256" key="3">
    <source>
        <dbReference type="ARBA" id="ARBA00023012"/>
    </source>
</evidence>
<dbReference type="GO" id="GO:0016020">
    <property type="term" value="C:membrane"/>
    <property type="evidence" value="ECO:0007669"/>
    <property type="project" value="InterPro"/>
</dbReference>
<dbReference type="Gene3D" id="3.30.450.20">
    <property type="entry name" value="PAS domain"/>
    <property type="match status" value="1"/>
</dbReference>
<dbReference type="InterPro" id="IPR035965">
    <property type="entry name" value="PAS-like_dom_sf"/>
</dbReference>
<dbReference type="Gene3D" id="3.30.565.10">
    <property type="entry name" value="Histidine kinase-like ATPase, C-terminal domain"/>
    <property type="match status" value="1"/>
</dbReference>
<dbReference type="SUPFAM" id="SSF55785">
    <property type="entry name" value="PYP-like sensor domain (PAS domain)"/>
    <property type="match status" value="1"/>
</dbReference>
<feature type="domain" description="PAC" evidence="5">
    <location>
        <begin position="105"/>
        <end position="156"/>
    </location>
</feature>
<dbReference type="GO" id="GO:0046983">
    <property type="term" value="F:protein dimerization activity"/>
    <property type="evidence" value="ECO:0007669"/>
    <property type="project" value="InterPro"/>
</dbReference>
<gene>
    <name evidence="6" type="ORF">A2W18_07190</name>
</gene>
<feature type="domain" description="PAS" evidence="4">
    <location>
        <begin position="26"/>
        <end position="83"/>
    </location>
</feature>
<dbReference type="PROSITE" id="PS50112">
    <property type="entry name" value="PAS"/>
    <property type="match status" value="1"/>
</dbReference>
<dbReference type="AlphaFoldDB" id="A0A1F6VI84"/>
<evidence type="ECO:0000256" key="1">
    <source>
        <dbReference type="ARBA" id="ARBA00022679"/>
    </source>
</evidence>
<dbReference type="InterPro" id="IPR003594">
    <property type="entry name" value="HATPase_dom"/>
</dbReference>
<name>A0A1F6VI84_9PROT</name>
<dbReference type="PANTHER" id="PTHR24421">
    <property type="entry name" value="NITRATE/NITRITE SENSOR PROTEIN NARX-RELATED"/>
    <property type="match status" value="1"/>
</dbReference>
<comment type="caution">
    <text evidence="6">The sequence shown here is derived from an EMBL/GenBank/DDBJ whole genome shotgun (WGS) entry which is preliminary data.</text>
</comment>
<dbReference type="SUPFAM" id="SSF55874">
    <property type="entry name" value="ATPase domain of HSP90 chaperone/DNA topoisomerase II/histidine kinase"/>
    <property type="match status" value="1"/>
</dbReference>
<protein>
    <submittedName>
        <fullName evidence="6">Histidine kinase</fullName>
    </submittedName>
</protein>
<keyword evidence="1" id="KW-0808">Transferase</keyword>
<dbReference type="InterPro" id="IPR050482">
    <property type="entry name" value="Sensor_HK_TwoCompSys"/>
</dbReference>
<dbReference type="SMART" id="SM00091">
    <property type="entry name" value="PAS"/>
    <property type="match status" value="1"/>
</dbReference>
<evidence type="ECO:0000313" key="7">
    <source>
        <dbReference type="Proteomes" id="UP000179076"/>
    </source>
</evidence>
<dbReference type="InterPro" id="IPR000700">
    <property type="entry name" value="PAS-assoc_C"/>
</dbReference>
<reference evidence="6 7" key="1">
    <citation type="journal article" date="2016" name="Nat. Commun.">
        <title>Thousands of microbial genomes shed light on interconnected biogeochemical processes in an aquifer system.</title>
        <authorList>
            <person name="Anantharaman K."/>
            <person name="Brown C.T."/>
            <person name="Hug L.A."/>
            <person name="Sharon I."/>
            <person name="Castelle C.J."/>
            <person name="Probst A.J."/>
            <person name="Thomas B.C."/>
            <person name="Singh A."/>
            <person name="Wilkins M.J."/>
            <person name="Karaoz U."/>
            <person name="Brodie E.L."/>
            <person name="Williams K.H."/>
            <person name="Hubbard S.S."/>
            <person name="Banfield J.F."/>
        </authorList>
    </citation>
    <scope>NUCLEOTIDE SEQUENCE [LARGE SCALE GENOMIC DNA]</scope>
</reference>
<dbReference type="CDD" id="cd00130">
    <property type="entry name" value="PAS"/>
    <property type="match status" value="1"/>
</dbReference>
<evidence type="ECO:0000259" key="5">
    <source>
        <dbReference type="PROSITE" id="PS50113"/>
    </source>
</evidence>
<dbReference type="InterPro" id="IPR036890">
    <property type="entry name" value="HATPase_C_sf"/>
</dbReference>
<dbReference type="NCBIfam" id="TIGR00229">
    <property type="entry name" value="sensory_box"/>
    <property type="match status" value="1"/>
</dbReference>
<sequence length="412" mass="46284">MYVYLPRPNDVTAKLPIAQIAAHPRWRDQLELLLDCTDEGIYGVDLDGHCIFINRAGAEMLGHRAAALLGRNMHEAMHHSHPDGSHYPVADCPIYNAFRQGRPCRLEDDVLWRADRSSFCAEYSSYPILDQGEITGAVVTFVDITERKRAQELLQRARDELELRVTERTQELTAAVGELARSHARLRELSTHLQSVREEERTRIAREVHDELGSVLAALKMDVGWLQNRIGHEAPLKQKAIAMGKLIDSAIVEVGRIITDLRPSILDHQGLWAALEWHAQEFLQATGLRGRLELDVDPQVPTPRDTLATATYRIFQEILNNVARHASATAVHMQVSADAQALTIKVRDNGRGVTLEQLRRAKSHGVLGMSERARHFGGKLEIGPIRAGGTRVRVWLPFNENVERNNDPVVDL</sequence>